<name>A0A1C3W1C0_9HYPH</name>
<proteinExistence type="predicted"/>
<accession>A0A1C3W1C0</accession>
<evidence type="ECO:0000313" key="1">
    <source>
        <dbReference type="EMBL" id="SCB33827.1"/>
    </source>
</evidence>
<dbReference type="AlphaFoldDB" id="A0A1C3W1C0"/>
<dbReference type="Proteomes" id="UP000199205">
    <property type="component" value="Unassembled WGS sequence"/>
</dbReference>
<gene>
    <name evidence="1" type="ORF">GA0061101_1083</name>
</gene>
<evidence type="ECO:0000313" key="2">
    <source>
        <dbReference type="Proteomes" id="UP000199205"/>
    </source>
</evidence>
<organism evidence="1 2">
    <name type="scientific">Rhizobium lusitanum</name>
    <dbReference type="NCBI Taxonomy" id="293958"/>
    <lineage>
        <taxon>Bacteria</taxon>
        <taxon>Pseudomonadati</taxon>
        <taxon>Pseudomonadota</taxon>
        <taxon>Alphaproteobacteria</taxon>
        <taxon>Hyphomicrobiales</taxon>
        <taxon>Rhizobiaceae</taxon>
        <taxon>Rhizobium/Agrobacterium group</taxon>
        <taxon>Rhizobium</taxon>
    </lineage>
</organism>
<protein>
    <submittedName>
        <fullName evidence="1">Uncharacterized protein</fullName>
    </submittedName>
</protein>
<sequence>MRIVLRANAGKNIMQTASAYNPIRIRNVPQEMAELARERGGMTEADLKAEGFTKDEIAKHAPKAAEMLRAAETARAA</sequence>
<dbReference type="EMBL" id="FMAF01000008">
    <property type="protein sequence ID" value="SCB33827.1"/>
    <property type="molecule type" value="Genomic_DNA"/>
</dbReference>
<reference evidence="2" key="1">
    <citation type="submission" date="2016-08" db="EMBL/GenBank/DDBJ databases">
        <authorList>
            <person name="Varghese N."/>
            <person name="Submissions Spin"/>
        </authorList>
    </citation>
    <scope>NUCLEOTIDE SEQUENCE [LARGE SCALE GENOMIC DNA]</scope>
    <source>
        <strain evidence="2">P1-7</strain>
    </source>
</reference>